<proteinExistence type="predicted"/>
<dbReference type="KEGG" id="vg:15926770"/>
<dbReference type="Proteomes" id="UP000201461">
    <property type="component" value="Segment"/>
</dbReference>
<dbReference type="RefSeq" id="YP_008125464.1">
    <property type="nucleotide sequence ID" value="NC_021529.2"/>
</dbReference>
<sequence length="144" mass="16581">MKYFIAILLLSLSSFSFAGDWYKHPGTNTWYTDAKNKNGVSIQVNRTSGMSMIIKTPVCEFKNQERELGHSVDVMTQMDNESRIPIRFDFYCVDVGKLGYIVQMKDYKMLMDMFRVSSVIRVGEVEFSAMGFNKALGEIRKTMK</sequence>
<protein>
    <submittedName>
        <fullName evidence="1">Uncharacterized protein</fullName>
    </submittedName>
</protein>
<reference evidence="1 2" key="1">
    <citation type="journal article" date="2014" name="Genome Biol. Evol.">
        <title>Composite Conserved Promoter-Terminator Motifs (PeSLs) that Mediate Modular Shuffling in the Diverse T4-Like Myoviruses.</title>
        <authorList>
            <person name="Comeau A.M."/>
            <person name="Arbiol C."/>
            <person name="Krisch H.M."/>
        </authorList>
    </citation>
    <scope>NUCLEOTIDE SEQUENCE [LARGE SCALE GENOMIC DNA]</scope>
</reference>
<organism evidence="1 2">
    <name type="scientific">Vibrio phage nt-1</name>
    <dbReference type="NCBI Taxonomy" id="115992"/>
    <lineage>
        <taxon>Viruses</taxon>
        <taxon>Duplodnaviria</taxon>
        <taxon>Heunggongvirae</taxon>
        <taxon>Uroviricota</taxon>
        <taxon>Caudoviricetes</taxon>
        <taxon>Pantevenvirales</taxon>
        <taxon>Straboviridae</taxon>
        <taxon>Mylasvirus</taxon>
        <taxon>Mylasvirus persius</taxon>
    </lineage>
</organism>
<name>R9TIV0_9CAUD</name>
<dbReference type="EMBL" id="HQ317393">
    <property type="protein sequence ID" value="AGN30315.1"/>
    <property type="molecule type" value="Genomic_DNA"/>
</dbReference>
<evidence type="ECO:0000313" key="1">
    <source>
        <dbReference type="EMBL" id="AGN30315.1"/>
    </source>
</evidence>
<dbReference type="GeneID" id="15926770"/>
<accession>R9TIV0</accession>
<evidence type="ECO:0000313" key="2">
    <source>
        <dbReference type="Proteomes" id="UP000201461"/>
    </source>
</evidence>
<keyword evidence="2" id="KW-1185">Reference proteome</keyword>
<gene>
    <name evidence="1" type="ORF">VPFG_00317</name>
</gene>